<dbReference type="InterPro" id="IPR014710">
    <property type="entry name" value="RmlC-like_jellyroll"/>
</dbReference>
<evidence type="ECO:0000256" key="1">
    <source>
        <dbReference type="SAM" id="MobiDB-lite"/>
    </source>
</evidence>
<accession>A0A5J4YI42</accession>
<dbReference type="PROSITE" id="PS50042">
    <property type="entry name" value="CNMP_BINDING_3"/>
    <property type="match status" value="1"/>
</dbReference>
<dbReference type="Pfam" id="PF00027">
    <property type="entry name" value="cNMP_binding"/>
    <property type="match status" value="1"/>
</dbReference>
<dbReference type="SUPFAM" id="SSF51206">
    <property type="entry name" value="cAMP-binding domain-like"/>
    <property type="match status" value="1"/>
</dbReference>
<comment type="caution">
    <text evidence="3">The sequence shown here is derived from an EMBL/GenBank/DDBJ whole genome shotgun (WGS) entry which is preliminary data.</text>
</comment>
<organism evidence="3 4">
    <name type="scientific">Porphyridium purpureum</name>
    <name type="common">Red alga</name>
    <name type="synonym">Porphyridium cruentum</name>
    <dbReference type="NCBI Taxonomy" id="35688"/>
    <lineage>
        <taxon>Eukaryota</taxon>
        <taxon>Rhodophyta</taxon>
        <taxon>Bangiophyceae</taxon>
        <taxon>Porphyridiales</taxon>
        <taxon>Porphyridiaceae</taxon>
        <taxon>Porphyridium</taxon>
    </lineage>
</organism>
<dbReference type="AlphaFoldDB" id="A0A5J4YI42"/>
<evidence type="ECO:0000259" key="2">
    <source>
        <dbReference type="PROSITE" id="PS50042"/>
    </source>
</evidence>
<name>A0A5J4YI42_PORPP</name>
<dbReference type="EMBL" id="VRMN01000018">
    <property type="protein sequence ID" value="KAA8490835.1"/>
    <property type="molecule type" value="Genomic_DNA"/>
</dbReference>
<dbReference type="InterPro" id="IPR018490">
    <property type="entry name" value="cNMP-bd_dom_sf"/>
</dbReference>
<gene>
    <name evidence="3" type="ORF">FVE85_1282</name>
</gene>
<dbReference type="SMART" id="SM00100">
    <property type="entry name" value="cNMP"/>
    <property type="match status" value="1"/>
</dbReference>
<protein>
    <recommendedName>
        <fullName evidence="2">Cyclic nucleotide-binding domain-containing protein</fullName>
    </recommendedName>
</protein>
<reference evidence="4" key="1">
    <citation type="journal article" date="2019" name="Nat. Commun.">
        <title>Expansion of phycobilisome linker gene families in mesophilic red algae.</title>
        <authorList>
            <person name="Lee J."/>
            <person name="Kim D."/>
            <person name="Bhattacharya D."/>
            <person name="Yoon H.S."/>
        </authorList>
    </citation>
    <scope>NUCLEOTIDE SEQUENCE [LARGE SCALE GENOMIC DNA]</scope>
    <source>
        <strain evidence="4">CCMP 1328</strain>
    </source>
</reference>
<dbReference type="OrthoDB" id="58719at2759"/>
<dbReference type="CDD" id="cd00038">
    <property type="entry name" value="CAP_ED"/>
    <property type="match status" value="1"/>
</dbReference>
<dbReference type="InterPro" id="IPR000595">
    <property type="entry name" value="cNMP-bd_dom"/>
</dbReference>
<dbReference type="Proteomes" id="UP000324585">
    <property type="component" value="Unassembled WGS sequence"/>
</dbReference>
<keyword evidence="4" id="KW-1185">Reference proteome</keyword>
<evidence type="ECO:0000313" key="4">
    <source>
        <dbReference type="Proteomes" id="UP000324585"/>
    </source>
</evidence>
<dbReference type="Gene3D" id="2.60.120.10">
    <property type="entry name" value="Jelly Rolls"/>
    <property type="match status" value="1"/>
</dbReference>
<evidence type="ECO:0000313" key="3">
    <source>
        <dbReference type="EMBL" id="KAA8490835.1"/>
    </source>
</evidence>
<proteinExistence type="predicted"/>
<feature type="domain" description="Cyclic nucleotide-binding" evidence="2">
    <location>
        <begin position="33"/>
        <end position="154"/>
    </location>
</feature>
<feature type="region of interest" description="Disordered" evidence="1">
    <location>
        <begin position="1"/>
        <end position="21"/>
    </location>
</feature>
<sequence>MGDEVDSVESSPAERAATDGDETVEALLASTELFARVAPADLRALASLMEKRVFHRNEMMLAQGQCADRFFFLMDGDIKRTRVMEDGTEKNVKFDMQARTINSMHIVAGDKVFASVSCVSDECHVYEMMRGPLLALLEQRPQIQAQMIGSVCRELRRGSRKFATPLLEQHGKEINVPAVTVAATMESYYRSALNSLLNARLTGVQAELFPNMHVQVPVRVMYINGFKGLRTLFDRHVDANAYEYPTMVRLATAVAPGIIMTPISSILEASNAGHSNPEAMTTRWMRGVLPRGLREIIFGVGLNQLSEFFEERILPVVEGNTVLANAGGSLCAGVVSGYLSHVPHNLSTYKLMSPHKGYRELYRFFVDKSVPAAVDNVVADWHPTARTVARSFFATVFPRGVVIRTAQIVGSFAILNGIINIIQTQEYRKRDLSLGGLLHQLTDLLTLKPIPGMSLNTLEIQLVPLYRIEGARIMTKEDVKRIQKHHLQTIGLSQPCPRIDG</sequence>